<gene>
    <name evidence="2" type="ORF">MSL71_51550</name>
</gene>
<protein>
    <submittedName>
        <fullName evidence="2">S-adenosyl-l-methionine-dependent methyltransferase</fullName>
    </submittedName>
</protein>
<dbReference type="EMBL" id="CAADHO010000018">
    <property type="protein sequence ID" value="VFQ47455.1"/>
    <property type="molecule type" value="Genomic_DNA"/>
</dbReference>
<dbReference type="GO" id="GO:0032259">
    <property type="term" value="P:methylation"/>
    <property type="evidence" value="ECO:0007669"/>
    <property type="project" value="UniProtKB-KW"/>
</dbReference>
<dbReference type="InterPro" id="IPR029063">
    <property type="entry name" value="SAM-dependent_MTases_sf"/>
</dbReference>
<organism evidence="2 3">
    <name type="scientific">Desulfoluna butyratoxydans</name>
    <dbReference type="NCBI Taxonomy" id="231438"/>
    <lineage>
        <taxon>Bacteria</taxon>
        <taxon>Pseudomonadati</taxon>
        <taxon>Thermodesulfobacteriota</taxon>
        <taxon>Desulfobacteria</taxon>
        <taxon>Desulfobacterales</taxon>
        <taxon>Desulfolunaceae</taxon>
        <taxon>Desulfoluna</taxon>
    </lineage>
</organism>
<name>A0A4U8YST5_9BACT</name>
<dbReference type="Pfam" id="PF13847">
    <property type="entry name" value="Methyltransf_31"/>
    <property type="match status" value="1"/>
</dbReference>
<accession>A0A4U8YST5</accession>
<sequence>MSQRIDEWIEKDNKDYHERQFKEIYRSTVVFCDWLEEIGYINSDSELKILDVGTGQGANLYYMGKRYPKCKFVGIDINAENVEIGNNFLEYAGIQNCHIEVGDIYNLNNKYMSEFDGVVSYQTLSWLPGFEEPLESFVQIDANWIALSSLFYDGHISCTIDVNQYNPDSNQELSIYYNVYSIPSVRSFLLNRGYSDFIYTPFEIDIDLSKPKNNLMGTYTEKLADGKRLQRSGPLLMPWHFIGVKRAS</sequence>
<keyword evidence="2" id="KW-0808">Transferase</keyword>
<feature type="domain" description="Methyltransferase" evidence="1">
    <location>
        <begin position="44"/>
        <end position="135"/>
    </location>
</feature>
<evidence type="ECO:0000313" key="2">
    <source>
        <dbReference type="EMBL" id="VFQ47455.1"/>
    </source>
</evidence>
<dbReference type="GO" id="GO:0008168">
    <property type="term" value="F:methyltransferase activity"/>
    <property type="evidence" value="ECO:0007669"/>
    <property type="project" value="UniProtKB-KW"/>
</dbReference>
<proteinExistence type="predicted"/>
<dbReference type="PANTHER" id="PTHR45128:SF1">
    <property type="entry name" value="S-ADENOSYLMETHIONINE-DEPENDENT METHYLTRANSFERASE RV2258C"/>
    <property type="match status" value="1"/>
</dbReference>
<dbReference type="SUPFAM" id="SSF53335">
    <property type="entry name" value="S-adenosyl-L-methionine-dependent methyltransferases"/>
    <property type="match status" value="1"/>
</dbReference>
<dbReference type="Proteomes" id="UP000507962">
    <property type="component" value="Unassembled WGS sequence"/>
</dbReference>
<keyword evidence="3" id="KW-1185">Reference proteome</keyword>
<keyword evidence="2" id="KW-0489">Methyltransferase</keyword>
<reference evidence="2 3" key="1">
    <citation type="submission" date="2019-03" db="EMBL/GenBank/DDBJ databases">
        <authorList>
            <person name="Nijsse B."/>
        </authorList>
    </citation>
    <scope>NUCLEOTIDE SEQUENCE [LARGE SCALE GENOMIC DNA]</scope>
    <source>
        <strain evidence="2">Desulfoluna butyratoxydans MSL71</strain>
    </source>
</reference>
<dbReference type="InterPro" id="IPR025714">
    <property type="entry name" value="Methyltranfer_dom"/>
</dbReference>
<evidence type="ECO:0000259" key="1">
    <source>
        <dbReference type="Pfam" id="PF13847"/>
    </source>
</evidence>
<dbReference type="CDD" id="cd02440">
    <property type="entry name" value="AdoMet_MTases"/>
    <property type="match status" value="1"/>
</dbReference>
<dbReference type="InterPro" id="IPR053173">
    <property type="entry name" value="SAM-binding_MTase"/>
</dbReference>
<dbReference type="PANTHER" id="PTHR45128">
    <property type="entry name" value="METHYLTRANSFERASE TYPE 11"/>
    <property type="match status" value="1"/>
</dbReference>
<dbReference type="Gene3D" id="3.40.50.150">
    <property type="entry name" value="Vaccinia Virus protein VP39"/>
    <property type="match status" value="1"/>
</dbReference>
<dbReference type="RefSeq" id="WP_180147288.1">
    <property type="nucleotide sequence ID" value="NZ_CAADHO010000018.1"/>
</dbReference>
<evidence type="ECO:0000313" key="3">
    <source>
        <dbReference type="Proteomes" id="UP000507962"/>
    </source>
</evidence>
<dbReference type="AlphaFoldDB" id="A0A4U8YST5"/>